<accession>A0A8H3HE45</accession>
<keyword evidence="2" id="KW-0547">Nucleotide-binding</keyword>
<reference evidence="6" key="1">
    <citation type="submission" date="2021-01" db="EMBL/GenBank/DDBJ databases">
        <authorList>
            <person name="Kaushik A."/>
        </authorList>
    </citation>
    <scope>NUCLEOTIDE SEQUENCE</scope>
    <source>
        <strain evidence="6">Type strain: AG8-Rh-89/</strain>
    </source>
</reference>
<sequence>DGVAKLTDFGNTVLKQYTLQFTGTDNAHNLSMRWAAPELIMPEDGRVSMPADIYALGMTILEIITGKQPYDHIARELAVFGEILKGKLPPRPFHYIPTNSKNGEALWSLLLSCWRFNPKERPTAGEVEKSLSCITMEGLKDSTGLVTNDKVITLGPSAAAQGVEASWYPDIAGLLGQLSWHNRLPS</sequence>
<comment type="caution">
    <text evidence="6">The sequence shown here is derived from an EMBL/GenBank/DDBJ whole genome shotgun (WGS) entry which is preliminary data.</text>
</comment>
<feature type="non-terminal residue" evidence="6">
    <location>
        <position position="1"/>
    </location>
</feature>
<dbReference type="InterPro" id="IPR001245">
    <property type="entry name" value="Ser-Thr/Tyr_kinase_cat_dom"/>
</dbReference>
<evidence type="ECO:0000313" key="6">
    <source>
        <dbReference type="EMBL" id="CAE6500645.1"/>
    </source>
</evidence>
<evidence type="ECO:0000256" key="3">
    <source>
        <dbReference type="ARBA" id="ARBA00022777"/>
    </source>
</evidence>
<evidence type="ECO:0000256" key="1">
    <source>
        <dbReference type="ARBA" id="ARBA00022679"/>
    </source>
</evidence>
<feature type="domain" description="Protein kinase" evidence="5">
    <location>
        <begin position="1"/>
        <end position="139"/>
    </location>
</feature>
<evidence type="ECO:0000256" key="2">
    <source>
        <dbReference type="ARBA" id="ARBA00022741"/>
    </source>
</evidence>
<dbReference type="GO" id="GO:0004709">
    <property type="term" value="F:MAP kinase kinase kinase activity"/>
    <property type="evidence" value="ECO:0007669"/>
    <property type="project" value="TreeGrafter"/>
</dbReference>
<keyword evidence="1" id="KW-0808">Transferase</keyword>
<dbReference type="Gene3D" id="1.10.510.10">
    <property type="entry name" value="Transferase(Phosphotransferase) domain 1"/>
    <property type="match status" value="1"/>
</dbReference>
<evidence type="ECO:0000259" key="5">
    <source>
        <dbReference type="PROSITE" id="PS50011"/>
    </source>
</evidence>
<gene>
    <name evidence="6" type="ORF">RDB_LOCUS94709</name>
</gene>
<dbReference type="SUPFAM" id="SSF56112">
    <property type="entry name" value="Protein kinase-like (PK-like)"/>
    <property type="match status" value="1"/>
</dbReference>
<evidence type="ECO:0000256" key="4">
    <source>
        <dbReference type="ARBA" id="ARBA00022840"/>
    </source>
</evidence>
<dbReference type="PROSITE" id="PS50011">
    <property type="entry name" value="PROTEIN_KINASE_DOM"/>
    <property type="match status" value="1"/>
</dbReference>
<dbReference type="OrthoDB" id="3334523at2759"/>
<dbReference type="PANTHER" id="PTHR48016:SF61">
    <property type="entry name" value="PROTEIN KINASE DOMAIN-CONTAINING PROTEIN"/>
    <property type="match status" value="1"/>
</dbReference>
<dbReference type="PANTHER" id="PTHR48016">
    <property type="entry name" value="MAP KINASE KINASE KINASE SSK2-RELATED-RELATED"/>
    <property type="match status" value="1"/>
</dbReference>
<dbReference type="Proteomes" id="UP000663850">
    <property type="component" value="Unassembled WGS sequence"/>
</dbReference>
<dbReference type="GO" id="GO:0005737">
    <property type="term" value="C:cytoplasm"/>
    <property type="evidence" value="ECO:0007669"/>
    <property type="project" value="TreeGrafter"/>
</dbReference>
<name>A0A8H3HE45_9AGAM</name>
<dbReference type="EMBL" id="CAJMWZ010005107">
    <property type="protein sequence ID" value="CAE6500645.1"/>
    <property type="molecule type" value="Genomic_DNA"/>
</dbReference>
<dbReference type="AlphaFoldDB" id="A0A8H3HE45"/>
<dbReference type="Pfam" id="PF07714">
    <property type="entry name" value="PK_Tyr_Ser-Thr"/>
    <property type="match status" value="1"/>
</dbReference>
<proteinExistence type="predicted"/>
<dbReference type="InterPro" id="IPR011009">
    <property type="entry name" value="Kinase-like_dom_sf"/>
</dbReference>
<evidence type="ECO:0000313" key="7">
    <source>
        <dbReference type="Proteomes" id="UP000663850"/>
    </source>
</evidence>
<dbReference type="InterPro" id="IPR050538">
    <property type="entry name" value="MAP_kinase_kinase_kinase"/>
</dbReference>
<dbReference type="GO" id="GO:0005524">
    <property type="term" value="F:ATP binding"/>
    <property type="evidence" value="ECO:0007669"/>
    <property type="project" value="UniProtKB-KW"/>
</dbReference>
<dbReference type="InterPro" id="IPR000719">
    <property type="entry name" value="Prot_kinase_dom"/>
</dbReference>
<protein>
    <recommendedName>
        <fullName evidence="5">Protein kinase domain-containing protein</fullName>
    </recommendedName>
</protein>
<keyword evidence="4" id="KW-0067">ATP-binding</keyword>
<keyword evidence="3" id="KW-0418">Kinase</keyword>
<organism evidence="6 7">
    <name type="scientific">Rhizoctonia solani</name>
    <dbReference type="NCBI Taxonomy" id="456999"/>
    <lineage>
        <taxon>Eukaryota</taxon>
        <taxon>Fungi</taxon>
        <taxon>Dikarya</taxon>
        <taxon>Basidiomycota</taxon>
        <taxon>Agaricomycotina</taxon>
        <taxon>Agaricomycetes</taxon>
        <taxon>Cantharellales</taxon>
        <taxon>Ceratobasidiaceae</taxon>
        <taxon>Rhizoctonia</taxon>
    </lineage>
</organism>